<organism evidence="1 2">
    <name type="scientific">Empedobacter brevis</name>
    <dbReference type="NCBI Taxonomy" id="247"/>
    <lineage>
        <taxon>Bacteria</taxon>
        <taxon>Pseudomonadati</taxon>
        <taxon>Bacteroidota</taxon>
        <taxon>Flavobacteriia</taxon>
        <taxon>Flavobacteriales</taxon>
        <taxon>Weeksellaceae</taxon>
        <taxon>Empedobacter</taxon>
    </lineage>
</organism>
<dbReference type="RefSeq" id="WP_286493947.1">
    <property type="nucleotide sequence ID" value="NZ_DAMCAC010000006.1"/>
</dbReference>
<proteinExistence type="predicted"/>
<reference evidence="1" key="2">
    <citation type="journal article" date="2022" name="Sci. Total Environ.">
        <title>Prevalence, transmission, and molecular epidemiology of tet(X)-positive bacteria among humans, animals, and environmental niches in China: An epidemiological, and genomic-based study.</title>
        <authorList>
            <person name="Dong N."/>
            <person name="Zeng Y."/>
            <person name="Cai C."/>
            <person name="Sun C."/>
            <person name="Lu J."/>
            <person name="Liu C."/>
            <person name="Zhou H."/>
            <person name="Sun Q."/>
            <person name="Shu L."/>
            <person name="Wang H."/>
            <person name="Wang Y."/>
            <person name="Wang S."/>
            <person name="Wu C."/>
            <person name="Chan E.W."/>
            <person name="Chen G."/>
            <person name="Shen Z."/>
            <person name="Chen S."/>
            <person name="Zhang R."/>
        </authorList>
    </citation>
    <scope>NUCLEOTIDE SEQUENCE</scope>
    <source>
        <strain evidence="1">R655-4</strain>
    </source>
</reference>
<dbReference type="SUPFAM" id="SSF51445">
    <property type="entry name" value="(Trans)glycosidases"/>
    <property type="match status" value="1"/>
</dbReference>
<dbReference type="InterPro" id="IPR017853">
    <property type="entry name" value="GH"/>
</dbReference>
<dbReference type="EMBL" id="JACAGJ010000006">
    <property type="protein sequence ID" value="MDM1073320.1"/>
    <property type="molecule type" value="Genomic_DNA"/>
</dbReference>
<dbReference type="Gene3D" id="3.20.20.70">
    <property type="entry name" value="Aldolase class I"/>
    <property type="match status" value="1"/>
</dbReference>
<accession>A0AAJ1QFZ5</accession>
<evidence type="ECO:0008006" key="3">
    <source>
        <dbReference type="Google" id="ProtNLM"/>
    </source>
</evidence>
<dbReference type="Proteomes" id="UP001170959">
    <property type="component" value="Unassembled WGS sequence"/>
</dbReference>
<sequence length="267" mass="32060">MKNIILLFIIISSVNLYSQEIPVYAQQRRYSEINCKSCIRNYYFFGEYYIDRNKKNIIDLKTLEAGINKIVEDVNSTDLIVLDIENKIYQDIKIKSRKDKDYKKNIEKLVEMVQFVKKIRPKSKVVLYGIPFNFNYSFQKDYNDYEKLKPLLNAVDYLSPSLYLMYSNKERDVSYFKNYIESNLELTFQFASKVNKEVLPFIWYKVHPYNKKYGNMSIEDNSFKNYINTIKNFRYQNKKVKGLIYWESSKDKMNINGKLEKTIKILN</sequence>
<comment type="caution">
    <text evidence="1">The sequence shown here is derived from an EMBL/GenBank/DDBJ whole genome shotgun (WGS) entry which is preliminary data.</text>
</comment>
<evidence type="ECO:0000313" key="1">
    <source>
        <dbReference type="EMBL" id="MDM1073320.1"/>
    </source>
</evidence>
<gene>
    <name evidence="1" type="ORF">HX001_12595</name>
</gene>
<reference evidence="1" key="1">
    <citation type="submission" date="2020-06" db="EMBL/GenBank/DDBJ databases">
        <authorList>
            <person name="Dong N."/>
        </authorList>
    </citation>
    <scope>NUCLEOTIDE SEQUENCE</scope>
    <source>
        <strain evidence="1">R655-4</strain>
    </source>
</reference>
<dbReference type="AlphaFoldDB" id="A0AAJ1QFZ5"/>
<name>A0AAJ1QFZ5_9FLAO</name>
<dbReference type="InterPro" id="IPR013785">
    <property type="entry name" value="Aldolase_TIM"/>
</dbReference>
<protein>
    <recommendedName>
        <fullName evidence="3">Hyaluronidase</fullName>
    </recommendedName>
</protein>
<evidence type="ECO:0000313" key="2">
    <source>
        <dbReference type="Proteomes" id="UP001170959"/>
    </source>
</evidence>